<name>A0ABR1BUD6_NECAM</name>
<proteinExistence type="predicted"/>
<gene>
    <name evidence="2" type="primary">Necator_chrI.g2947</name>
    <name evidence="1" type="synonym">Necator_chrI.g2944</name>
    <name evidence="1" type="ORF">RB195_006815</name>
    <name evidence="2" type="ORF">RB195_006818</name>
</gene>
<reference evidence="2 3" key="1">
    <citation type="submission" date="2023-08" db="EMBL/GenBank/DDBJ databases">
        <title>A Necator americanus chromosomal reference genome.</title>
        <authorList>
            <person name="Ilik V."/>
            <person name="Petrzelkova K.J."/>
            <person name="Pardy F."/>
            <person name="Fuh T."/>
            <person name="Niatou-Singa F.S."/>
            <person name="Gouil Q."/>
            <person name="Baker L."/>
            <person name="Ritchie M.E."/>
            <person name="Jex A.R."/>
            <person name="Gazzola D."/>
            <person name="Li H."/>
            <person name="Toshio Fujiwara R."/>
            <person name="Zhan B."/>
            <person name="Aroian R.V."/>
            <person name="Pafco B."/>
            <person name="Schwarz E.M."/>
        </authorList>
    </citation>
    <scope>NUCLEOTIDE SEQUENCE [LARGE SCALE GENOMIC DNA]</scope>
    <source>
        <strain evidence="2 3">Aroian</strain>
        <tissue evidence="2">Whole animal</tissue>
    </source>
</reference>
<keyword evidence="3" id="KW-1185">Reference proteome</keyword>
<accession>A0ABR1BUD6</accession>
<organism evidence="2 3">
    <name type="scientific">Necator americanus</name>
    <name type="common">Human hookworm</name>
    <dbReference type="NCBI Taxonomy" id="51031"/>
    <lineage>
        <taxon>Eukaryota</taxon>
        <taxon>Metazoa</taxon>
        <taxon>Ecdysozoa</taxon>
        <taxon>Nematoda</taxon>
        <taxon>Chromadorea</taxon>
        <taxon>Rhabditida</taxon>
        <taxon>Rhabditina</taxon>
        <taxon>Rhabditomorpha</taxon>
        <taxon>Strongyloidea</taxon>
        <taxon>Ancylostomatidae</taxon>
        <taxon>Bunostominae</taxon>
        <taxon>Necator</taxon>
    </lineage>
</organism>
<evidence type="ECO:0000313" key="2">
    <source>
        <dbReference type="EMBL" id="KAK6729996.1"/>
    </source>
</evidence>
<sequence>MYNIIKLIQTRPYHPLNIKYETGEELFPGACDIRGVDRVVVLVNASMADSFGQLTIRIGPLMMTRCGSISALIIFSA</sequence>
<protein>
    <submittedName>
        <fullName evidence="2">Uncharacterized protein</fullName>
    </submittedName>
</protein>
<dbReference type="EMBL" id="JAVFWL010000001">
    <property type="protein sequence ID" value="KAK6729996.1"/>
    <property type="molecule type" value="Genomic_DNA"/>
</dbReference>
<dbReference type="EMBL" id="JAVFWL010000001">
    <property type="protein sequence ID" value="KAK6729993.1"/>
    <property type="molecule type" value="Genomic_DNA"/>
</dbReference>
<evidence type="ECO:0000313" key="1">
    <source>
        <dbReference type="EMBL" id="KAK6729993.1"/>
    </source>
</evidence>
<evidence type="ECO:0000313" key="3">
    <source>
        <dbReference type="Proteomes" id="UP001303046"/>
    </source>
</evidence>
<dbReference type="Proteomes" id="UP001303046">
    <property type="component" value="Unassembled WGS sequence"/>
</dbReference>
<comment type="caution">
    <text evidence="2">The sequence shown here is derived from an EMBL/GenBank/DDBJ whole genome shotgun (WGS) entry which is preliminary data.</text>
</comment>